<feature type="region of interest" description="Disordered" evidence="1">
    <location>
        <begin position="45"/>
        <end position="64"/>
    </location>
</feature>
<gene>
    <name evidence="2" type="ORF">B4V02_23810</name>
</gene>
<dbReference type="Proteomes" id="UP000214666">
    <property type="component" value="Chromosome"/>
</dbReference>
<sequence>MGKYSGVSCKLCNLADNLTYFKSSLLCKQCILDLKGNVGVSPVPVPAAKEPTHKENKGIRPSSQQMVESLRKLMREHPKAKQGEYVKWLGVSQGRISQLKKLL</sequence>
<keyword evidence="3" id="KW-1185">Reference proteome</keyword>
<dbReference type="AlphaFoldDB" id="A0A222WU46"/>
<protein>
    <submittedName>
        <fullName evidence="2">Uncharacterized protein</fullName>
    </submittedName>
</protein>
<evidence type="ECO:0000313" key="3">
    <source>
        <dbReference type="Proteomes" id="UP000214666"/>
    </source>
</evidence>
<dbReference type="EMBL" id="CP020028">
    <property type="protein sequence ID" value="ASR49495.1"/>
    <property type="molecule type" value="Genomic_DNA"/>
</dbReference>
<organism evidence="2 3">
    <name type="scientific">Paenibacillus kribbensis</name>
    <dbReference type="NCBI Taxonomy" id="172713"/>
    <lineage>
        <taxon>Bacteria</taxon>
        <taxon>Bacillati</taxon>
        <taxon>Bacillota</taxon>
        <taxon>Bacilli</taxon>
        <taxon>Bacillales</taxon>
        <taxon>Paenibacillaceae</taxon>
        <taxon>Paenibacillus</taxon>
    </lineage>
</organism>
<evidence type="ECO:0000313" key="2">
    <source>
        <dbReference type="EMBL" id="ASR49495.1"/>
    </source>
</evidence>
<reference evidence="2 3" key="1">
    <citation type="submission" date="2017-03" db="EMBL/GenBank/DDBJ databases">
        <title>Complete genome sequence of Paenibacillus Kribbensis producing bioflocculants.</title>
        <authorList>
            <person name="Lee H.-G."/>
            <person name="Oh H.-M."/>
        </authorList>
    </citation>
    <scope>NUCLEOTIDE SEQUENCE [LARGE SCALE GENOMIC DNA]</scope>
    <source>
        <strain evidence="2 3">AM49</strain>
    </source>
</reference>
<proteinExistence type="predicted"/>
<evidence type="ECO:0000256" key="1">
    <source>
        <dbReference type="SAM" id="MobiDB-lite"/>
    </source>
</evidence>
<dbReference type="KEGG" id="pkb:B4V02_23810"/>
<accession>A0A222WU46</accession>
<name>A0A222WU46_9BACL</name>